<evidence type="ECO:0000256" key="1">
    <source>
        <dbReference type="SAM" id="MobiDB-lite"/>
    </source>
</evidence>
<dbReference type="CDD" id="cd01647">
    <property type="entry name" value="RT_LTR"/>
    <property type="match status" value="1"/>
</dbReference>
<dbReference type="AlphaFoldDB" id="A0A5S6RCG2"/>
<dbReference type="InterPro" id="IPR043502">
    <property type="entry name" value="DNA/RNA_pol_sf"/>
</dbReference>
<reference evidence="6" key="4">
    <citation type="journal article" date="2008" name="Nucleic Acids Res.">
        <title>The rice annotation project database (RAP-DB): 2008 update.</title>
        <authorList>
            <consortium name="The rice annotation project (RAP)"/>
        </authorList>
    </citation>
    <scope>GENOME REANNOTATION</scope>
    <source>
        <strain evidence="6">cv. Nipponbare</strain>
    </source>
</reference>
<protein>
    <submittedName>
        <fullName evidence="4">Retroelement</fullName>
    </submittedName>
</protein>
<dbReference type="EMBL" id="AC098682">
    <property type="protein sequence ID" value="AAM01116.1"/>
    <property type="molecule type" value="Genomic_DNA"/>
</dbReference>
<feature type="compositionally biased region" description="Polar residues" evidence="1">
    <location>
        <begin position="276"/>
        <end position="285"/>
    </location>
</feature>
<feature type="region of interest" description="Disordered" evidence="1">
    <location>
        <begin position="1"/>
        <end position="58"/>
    </location>
</feature>
<reference evidence="5" key="2">
    <citation type="submission" date="2002-09" db="EMBL/GenBank/DDBJ databases">
        <title>Rice Genomic Sequence.</title>
        <authorList>
            <person name="Wing R.A."/>
            <person name="Yu Y."/>
            <person name="Soderlund C."/>
            <person name="Kim H.-R."/>
            <person name="Rambo T."/>
            <person name="Saski C."/>
            <person name="Currie J."/>
            <person name="Collura K."/>
        </authorList>
    </citation>
    <scope>NUCLEOTIDE SEQUENCE</scope>
</reference>
<proteinExistence type="predicted"/>
<dbReference type="Proteomes" id="UP000000763">
    <property type="component" value="Chromosome 10"/>
</dbReference>
<dbReference type="Gene3D" id="3.10.10.10">
    <property type="entry name" value="HIV Type 1 Reverse Transcriptase, subunit A, domain 1"/>
    <property type="match status" value="1"/>
</dbReference>
<feature type="compositionally biased region" description="Polar residues" evidence="1">
    <location>
        <begin position="253"/>
        <end position="263"/>
    </location>
</feature>
<dbReference type="SUPFAM" id="SSF56672">
    <property type="entry name" value="DNA/RNA polymerases"/>
    <property type="match status" value="1"/>
</dbReference>
<sequence length="1111" mass="121582">MPPKKVGKENVAKRKEGGSEGETVAEEGAEPSASEGEAGATSPPLGPPSYPPSAPTTSSDVEAVKAVAAAKALQVRDAVLSSYAPWAPSIAAFAQPASTSAAITTSQANANLEAQAEADMGAMCQNMAKLQDTLRQMQEQQQAPAPAIVVRLTPQVIQAPVRPAVPQVQYPKPTHTPQAMMEAASTLQAQFQAFLQQLNQPHNNIPRASPPAQAEGSTTQGTSAGQLMGQFALPSQVQGPSPQGPPSQFDPSTMAQAPTTFAQAVSPGYGIPRIRNSPTTESGLESNHDRPSHDAQPPMQAVASPFALPYPQLSWPAQQGAMIKPRTEKGLPLNWGIKNHPIPPQFNIYSWEQLRDVFVLNFRGTYEEPKTQQDLMGIRQRPGESARVYIRRFSQARCQVQDITKASIIHAASACLLEGELTRRLARKEPRTFEHLFRIIDGYARGEEDTKRRQEIQAEYDKAAAATTATMHASTQAQVQAQVPRVEEVPREAATNQAPQAEQRQDVQRRVIHDITRFDPPSQVSKRQKKMQLRAVHNIVSAGDGVPRYLSQPISFGLEDTEGVLFPHQDMLFVSAEMAGFEVRCILIDGGSSADVMFAGTYAKMGLPTLALSQAPTSLRGFGGEAVQVLGQALIKVAFGSQENRREEEILFDIVDIPYNYNAIFCRGTLTKFEAVSHHNYLKLKMPGPAGVIVVKGSQPSAVAATPFDREVHTLEVEGQEKAKSIPKPTPHGKVIQRQIDDFDPAKVISLGGDLSEQEVDGILAVLKKNIDIFAWGLDDVGGVSPYLIMHYLAVKPEAKTKKQKLRKMSADRQEAAKVEVNKLLRAGVIQEIDHPEWLANPVPMKKSNGKWRMCVDFTDLNKMCPKDDFPLPRIDQLVDSTAGCKLISFLDAYSGYHQIHMNPTDIPMTAFIMPFGTFCHLRMSFGLRNAGVTFTRLVYKVLGLQLGRNVEAYVDEIVVKSCKAFDHASDLQETFNNLRTAGMKLNPEKCVFGVHAGKLLGFLVSEWGIEANPEKIDAIQQMKPPSSVRQVQKLAGRIAALSRFLSKAAERGLSFFKTLRGAGKFSLTPECETTFDELKQYLQSPPALVSPVLAGVKCRFYTANICIKIR</sequence>
<reference evidence="6" key="3">
    <citation type="journal article" date="2005" name="Nature">
        <title>The map-based sequence of the rice genome.</title>
        <authorList>
            <consortium name="International rice genome sequencing project (IRGSP)"/>
            <person name="Matsumoto T."/>
            <person name="Wu J."/>
            <person name="Kanamori H."/>
            <person name="Katayose Y."/>
            <person name="Fujisawa M."/>
            <person name="Namiki N."/>
            <person name="Mizuno H."/>
            <person name="Yamamoto K."/>
            <person name="Antonio B.A."/>
            <person name="Baba T."/>
            <person name="Sakata K."/>
            <person name="Nagamura Y."/>
            <person name="Aoki H."/>
            <person name="Arikawa K."/>
            <person name="Arita K."/>
            <person name="Bito T."/>
            <person name="Chiden Y."/>
            <person name="Fujitsuka N."/>
            <person name="Fukunaka R."/>
            <person name="Hamada M."/>
            <person name="Harada C."/>
            <person name="Hayashi A."/>
            <person name="Hijishita S."/>
            <person name="Honda M."/>
            <person name="Hosokawa S."/>
            <person name="Ichikawa Y."/>
            <person name="Idonuma A."/>
            <person name="Iijima M."/>
            <person name="Ikeda M."/>
            <person name="Ikeno M."/>
            <person name="Ito K."/>
            <person name="Ito S."/>
            <person name="Ito T."/>
            <person name="Ito Y."/>
            <person name="Ito Y."/>
            <person name="Iwabuchi A."/>
            <person name="Kamiya K."/>
            <person name="Karasawa W."/>
            <person name="Kurita K."/>
            <person name="Katagiri S."/>
            <person name="Kikuta A."/>
            <person name="Kobayashi H."/>
            <person name="Kobayashi N."/>
            <person name="Machita K."/>
            <person name="Maehara T."/>
            <person name="Masukawa M."/>
            <person name="Mizubayashi T."/>
            <person name="Mukai Y."/>
            <person name="Nagasaki H."/>
            <person name="Nagata Y."/>
            <person name="Naito S."/>
            <person name="Nakashima M."/>
            <person name="Nakama Y."/>
            <person name="Nakamichi Y."/>
            <person name="Nakamura M."/>
            <person name="Meguro A."/>
            <person name="Negishi M."/>
            <person name="Ohta I."/>
            <person name="Ohta T."/>
            <person name="Okamoto M."/>
            <person name="Ono N."/>
            <person name="Saji S."/>
            <person name="Sakaguchi M."/>
            <person name="Sakai K."/>
            <person name="Shibata M."/>
            <person name="Shimokawa T."/>
            <person name="Song J."/>
            <person name="Takazaki Y."/>
            <person name="Terasawa K."/>
            <person name="Tsugane M."/>
            <person name="Tsuji K."/>
            <person name="Ueda S."/>
            <person name="Waki K."/>
            <person name="Yamagata H."/>
            <person name="Yamamoto M."/>
            <person name="Yamamoto S."/>
            <person name="Yamane H."/>
            <person name="Yoshiki S."/>
            <person name="Yoshihara R."/>
            <person name="Yukawa K."/>
            <person name="Zhong H."/>
            <person name="Yano M."/>
            <person name="Yuan Q."/>
            <person name="Ouyang S."/>
            <person name="Liu J."/>
            <person name="Jones K.M."/>
            <person name="Gansberger K."/>
            <person name="Moffat K."/>
            <person name="Hill J."/>
            <person name="Bera J."/>
            <person name="Fadrosh D."/>
            <person name="Jin S."/>
            <person name="Johri S."/>
            <person name="Kim M."/>
            <person name="Overton L."/>
            <person name="Reardon M."/>
            <person name="Tsitrin T."/>
            <person name="Vuong H."/>
            <person name="Weaver B."/>
            <person name="Ciecko A."/>
            <person name="Tallon L."/>
            <person name="Jackson J."/>
            <person name="Pai G."/>
            <person name="Aken S.V."/>
            <person name="Utterback T."/>
            <person name="Reidmuller S."/>
            <person name="Feldblyum T."/>
            <person name="Hsiao J."/>
            <person name="Zismann V."/>
            <person name="Iobst S."/>
            <person name="de Vazeille A.R."/>
            <person name="Buell C.R."/>
            <person name="Ying K."/>
            <person name="Li Y."/>
            <person name="Lu T."/>
            <person name="Huang Y."/>
            <person name="Zhao Q."/>
            <person name="Feng Q."/>
            <person name="Zhang L."/>
            <person name="Zhu J."/>
            <person name="Weng Q."/>
            <person name="Mu J."/>
            <person name="Lu Y."/>
            <person name="Fan D."/>
            <person name="Liu Y."/>
            <person name="Guan J."/>
            <person name="Zhang Y."/>
            <person name="Yu S."/>
            <person name="Liu X."/>
            <person name="Zhang Y."/>
            <person name="Hong G."/>
            <person name="Han B."/>
            <person name="Choisne N."/>
            <person name="Demange N."/>
            <person name="Orjeda G."/>
            <person name="Samain S."/>
            <person name="Cattolico L."/>
            <person name="Pelletier E."/>
            <person name="Couloux A."/>
            <person name="Segurens B."/>
            <person name="Wincker P."/>
            <person name="D'Hont A."/>
            <person name="Scarpelli C."/>
            <person name="Weissenbach J."/>
            <person name="Salanoubat M."/>
            <person name="Quetier F."/>
            <person name="Yu Y."/>
            <person name="Kim H.R."/>
            <person name="Rambo T."/>
            <person name="Currie J."/>
            <person name="Collura K."/>
            <person name="Luo M."/>
            <person name="Yang T."/>
            <person name="Ammiraju J.S.S."/>
            <person name="Engler F."/>
            <person name="Soderlund C."/>
            <person name="Wing R.A."/>
            <person name="Palmer L.E."/>
            <person name="de la Bastide M."/>
            <person name="Spiegel L."/>
            <person name="Nascimento L."/>
            <person name="Zutavern T."/>
            <person name="O'Shaughnessy A."/>
            <person name="Dike S."/>
            <person name="Dedhia N."/>
            <person name="Preston R."/>
            <person name="Balija V."/>
            <person name="McCombie W.R."/>
            <person name="Chow T."/>
            <person name="Chen H."/>
            <person name="Chung M."/>
            <person name="Chen C."/>
            <person name="Shaw J."/>
            <person name="Wu H."/>
            <person name="Hsiao K."/>
            <person name="Chao Y."/>
            <person name="Chu M."/>
            <person name="Cheng C."/>
            <person name="Hour A."/>
            <person name="Lee P."/>
            <person name="Lin S."/>
            <person name="Lin Y."/>
            <person name="Liou J."/>
            <person name="Liu S."/>
            <person name="Hsing Y."/>
            <person name="Raghuvanshi S."/>
            <person name="Mohanty A."/>
            <person name="Bharti A.K."/>
            <person name="Gaur A."/>
            <person name="Gupta V."/>
            <person name="Kumar D."/>
            <person name="Ravi V."/>
            <person name="Vij S."/>
            <person name="Kapur A."/>
            <person name="Khurana P."/>
            <person name="Khurana P."/>
            <person name="Khurana J.P."/>
            <person name="Tyagi A.K."/>
            <person name="Gaikwad K."/>
            <person name="Singh A."/>
            <person name="Dalal V."/>
            <person name="Srivastava S."/>
            <person name="Dixit A."/>
            <person name="Pal A.K."/>
            <person name="Ghazi I.A."/>
            <person name="Yadav M."/>
            <person name="Pandit A."/>
            <person name="Bhargava A."/>
            <person name="Sureshbabu K."/>
            <person name="Batra K."/>
            <person name="Sharma T.R."/>
            <person name="Mohapatra T."/>
            <person name="Singh N.K."/>
            <person name="Messing J."/>
            <person name="Nelson A.B."/>
            <person name="Fuks G."/>
            <person name="Kavchok S."/>
            <person name="Keizer G."/>
            <person name="Linton E."/>
            <person name="Llaca V."/>
            <person name="Song R."/>
            <person name="Tanyolac B."/>
            <person name="Young S."/>
            <person name="Ho-Il K."/>
            <person name="Hahn J.H."/>
            <person name="Sangsakoo G."/>
            <person name="Vanavichit A."/>
            <person name="de Mattos Luiz.A.T."/>
            <person name="Zimmer P.D."/>
            <person name="Malone G."/>
            <person name="Dellagostin O."/>
            <person name="de Oliveira A.C."/>
            <person name="Bevan M."/>
            <person name="Bancroft I."/>
            <person name="Minx P."/>
            <person name="Cordum H."/>
            <person name="Wilson R."/>
            <person name="Cheng Z."/>
            <person name="Jin W."/>
            <person name="Jiang J."/>
            <person name="Leong S.A."/>
            <person name="Iwama H."/>
            <person name="Gojobori T."/>
            <person name="Itoh T."/>
            <person name="Niimura Y."/>
            <person name="Fujii Y."/>
            <person name="Habara T."/>
            <person name="Sakai H."/>
            <person name="Sato Y."/>
            <person name="Wilson G."/>
            <person name="Kumar K."/>
            <person name="McCouch S."/>
            <person name="Juretic N."/>
            <person name="Hoen D."/>
            <person name="Wright S."/>
            <person name="Bruskiewich R."/>
            <person name="Bureau T."/>
            <person name="Miyao A."/>
            <person name="Hirochika H."/>
            <person name="Nishikawa T."/>
            <person name="Kadowaki K."/>
            <person name="Sugiura M."/>
            <person name="Burr B."/>
            <person name="Sasaki T."/>
        </authorList>
    </citation>
    <scope>NUCLEOTIDE SEQUENCE [LARGE SCALE GENOMIC DNA]</scope>
    <source>
        <strain evidence="6">cv. Nipponbare</strain>
    </source>
</reference>
<dbReference type="Gene3D" id="3.30.70.270">
    <property type="match status" value="2"/>
</dbReference>
<dbReference type="PANTHER" id="PTHR24559">
    <property type="entry name" value="TRANSPOSON TY3-I GAG-POL POLYPROTEIN"/>
    <property type="match status" value="1"/>
</dbReference>
<evidence type="ECO:0000313" key="6">
    <source>
        <dbReference type="Proteomes" id="UP000000763"/>
    </source>
</evidence>
<feature type="compositionally biased region" description="Polar residues" evidence="1">
    <location>
        <begin position="215"/>
        <end position="225"/>
    </location>
</feature>
<dbReference type="EMBL" id="AC131968">
    <property type="protein sequence ID" value="AAN04950.1"/>
    <property type="molecule type" value="Genomic_DNA"/>
</dbReference>
<evidence type="ECO:0000313" key="4">
    <source>
        <dbReference type="EMBL" id="AAM01116.1"/>
    </source>
</evidence>
<dbReference type="CDD" id="cd00303">
    <property type="entry name" value="retropepsin_like"/>
    <property type="match status" value="1"/>
</dbReference>
<evidence type="ECO:0000259" key="2">
    <source>
        <dbReference type="Pfam" id="PF00078"/>
    </source>
</evidence>
<dbReference type="Pfam" id="PF03732">
    <property type="entry name" value="Retrotrans_gag"/>
    <property type="match status" value="1"/>
</dbReference>
<feature type="compositionally biased region" description="Basic and acidic residues" evidence="1">
    <location>
        <begin position="1"/>
        <end position="18"/>
    </location>
</feature>
<feature type="domain" description="Retrotransposon gag" evidence="3">
    <location>
        <begin position="347"/>
        <end position="414"/>
    </location>
</feature>
<evidence type="ECO:0000259" key="3">
    <source>
        <dbReference type="Pfam" id="PF03732"/>
    </source>
</evidence>
<dbReference type="PANTHER" id="PTHR24559:SF444">
    <property type="entry name" value="REVERSE TRANSCRIPTASE DOMAIN-CONTAINING PROTEIN"/>
    <property type="match status" value="1"/>
</dbReference>
<feature type="compositionally biased region" description="Pro residues" evidence="1">
    <location>
        <begin position="44"/>
        <end position="54"/>
    </location>
</feature>
<feature type="compositionally biased region" description="Low complexity" evidence="1">
    <location>
        <begin position="234"/>
        <end position="252"/>
    </location>
</feature>
<feature type="region of interest" description="Disordered" evidence="1">
    <location>
        <begin position="201"/>
        <end position="299"/>
    </location>
</feature>
<accession>A0A5S6RCG2</accession>
<feature type="domain" description="Reverse transcriptase" evidence="2">
    <location>
        <begin position="846"/>
        <end position="1003"/>
    </location>
</feature>
<organism evidence="4 6">
    <name type="scientific">Oryza sativa subsp. japonica</name>
    <name type="common">Rice</name>
    <dbReference type="NCBI Taxonomy" id="39947"/>
    <lineage>
        <taxon>Eukaryota</taxon>
        <taxon>Viridiplantae</taxon>
        <taxon>Streptophyta</taxon>
        <taxon>Embryophyta</taxon>
        <taxon>Tracheophyta</taxon>
        <taxon>Spermatophyta</taxon>
        <taxon>Magnoliopsida</taxon>
        <taxon>Liliopsida</taxon>
        <taxon>Poales</taxon>
        <taxon>Poaceae</taxon>
        <taxon>BOP clade</taxon>
        <taxon>Oryzoideae</taxon>
        <taxon>Oryzeae</taxon>
        <taxon>Oryzinae</taxon>
        <taxon>Oryza</taxon>
        <taxon>Oryza sativa</taxon>
    </lineage>
</organism>
<dbReference type="InterPro" id="IPR053134">
    <property type="entry name" value="RNA-dir_DNA_polymerase"/>
</dbReference>
<dbReference type="Pfam" id="PF00078">
    <property type="entry name" value="RVT_1"/>
    <property type="match status" value="1"/>
</dbReference>
<name>A0A5S6RCG2_ORYSJ</name>
<dbReference type="InterPro" id="IPR005162">
    <property type="entry name" value="Retrotrans_gag_dom"/>
</dbReference>
<feature type="compositionally biased region" description="Low complexity" evidence="1">
    <location>
        <begin position="30"/>
        <end position="43"/>
    </location>
</feature>
<dbReference type="InterPro" id="IPR000477">
    <property type="entry name" value="RT_dom"/>
</dbReference>
<reference evidence="4" key="1">
    <citation type="submission" date="2002-04" db="EMBL/GenBank/DDBJ databases">
        <title>Genomic sequence for Oryza sativa, Nipponbare strain, clone OSJNBa0004A10, from chromosome 10, complete sequence.</title>
        <authorList>
            <person name="McCombie W.R."/>
            <person name="de la Bastide M."/>
            <person name="Spiegel L."/>
            <person name="Nascimento L."/>
            <person name="Balija V."/>
            <person name="Zutavern T."/>
            <person name="Bell M."/>
            <person name="Preston R."/>
            <person name="Kirchoff K."/>
            <person name="Kuit K."/>
            <person name="Baker J."/>
            <person name="Santos L."/>
            <person name="Miller B."/>
            <person name="Cunnius D.M."/>
            <person name="Katzenberger F."/>
            <person name="Muller S."/>
            <person name="Shah R."/>
            <person name="King L."/>
            <person name="Yang C."/>
            <person name="Dike S."/>
            <person name="O'Shaughnessy A."/>
            <person name="Palmer L."/>
            <person name="Dedhia N."/>
        </authorList>
    </citation>
    <scope>NUCLEOTIDE SEQUENCE</scope>
    <source>
        <strain evidence="4">Nipponbare</strain>
    </source>
</reference>
<dbReference type="InterPro" id="IPR043128">
    <property type="entry name" value="Rev_trsase/Diguanyl_cyclase"/>
</dbReference>
<evidence type="ECO:0000313" key="5">
    <source>
        <dbReference type="EMBL" id="AAN04950.1"/>
    </source>
</evidence>
<gene>
    <name evidence="4" type="primary">OSJNBa0004A10.20</name>
    <name evidence="5" type="synonym">OSJNAa0053D03.15</name>
</gene>